<feature type="domain" description="USP" evidence="4">
    <location>
        <begin position="687"/>
        <end position="1061"/>
    </location>
</feature>
<dbReference type="PANTHER" id="PTHR21646:SF23">
    <property type="entry name" value="UBIQUITIN CARBOXYL-TERMINAL HYDROLASE USP2"/>
    <property type="match status" value="1"/>
</dbReference>
<dbReference type="SUPFAM" id="SSF52821">
    <property type="entry name" value="Rhodanese/Cell cycle control phosphatase"/>
    <property type="match status" value="1"/>
</dbReference>
<dbReference type="FunFam" id="3.90.70.10:FF:000125">
    <property type="entry name" value="Ubiquitin C-terminal hydrolase, putative"/>
    <property type="match status" value="1"/>
</dbReference>
<evidence type="ECO:0000313" key="5">
    <source>
        <dbReference type="EMBL" id="KAF1936983.1"/>
    </source>
</evidence>
<dbReference type="GO" id="GO:0016579">
    <property type="term" value="P:protein deubiquitination"/>
    <property type="evidence" value="ECO:0007669"/>
    <property type="project" value="InterPro"/>
</dbReference>
<evidence type="ECO:0000259" key="3">
    <source>
        <dbReference type="PROSITE" id="PS50206"/>
    </source>
</evidence>
<feature type="region of interest" description="Disordered" evidence="2">
    <location>
        <begin position="235"/>
        <end position="358"/>
    </location>
</feature>
<dbReference type="Gene3D" id="3.90.70.10">
    <property type="entry name" value="Cysteine proteinases"/>
    <property type="match status" value="1"/>
</dbReference>
<feature type="compositionally biased region" description="Polar residues" evidence="2">
    <location>
        <begin position="305"/>
        <end position="326"/>
    </location>
</feature>
<dbReference type="GO" id="GO:0004843">
    <property type="term" value="F:cysteine-type deubiquitinase activity"/>
    <property type="evidence" value="ECO:0007669"/>
    <property type="project" value="InterPro"/>
</dbReference>
<evidence type="ECO:0000256" key="2">
    <source>
        <dbReference type="SAM" id="MobiDB-lite"/>
    </source>
</evidence>
<evidence type="ECO:0000313" key="6">
    <source>
        <dbReference type="Proteomes" id="UP000800038"/>
    </source>
</evidence>
<feature type="compositionally biased region" description="Polar residues" evidence="2">
    <location>
        <begin position="151"/>
        <end position="164"/>
    </location>
</feature>
<feature type="compositionally biased region" description="Low complexity" evidence="2">
    <location>
        <begin position="236"/>
        <end position="248"/>
    </location>
</feature>
<dbReference type="InterPro" id="IPR001394">
    <property type="entry name" value="Peptidase_C19_UCH"/>
</dbReference>
<dbReference type="InterPro" id="IPR001763">
    <property type="entry name" value="Rhodanese-like_dom"/>
</dbReference>
<dbReference type="SMART" id="SM00450">
    <property type="entry name" value="RHOD"/>
    <property type="match status" value="1"/>
</dbReference>
<dbReference type="Gene3D" id="3.40.250.10">
    <property type="entry name" value="Rhodanese-like domain"/>
    <property type="match status" value="1"/>
</dbReference>
<feature type="compositionally biased region" description="Low complexity" evidence="2">
    <location>
        <begin position="332"/>
        <end position="344"/>
    </location>
</feature>
<feature type="region of interest" description="Disordered" evidence="2">
    <location>
        <begin position="150"/>
        <end position="214"/>
    </location>
</feature>
<dbReference type="OrthoDB" id="292964at2759"/>
<name>A0A6A5SAM7_9PLEO</name>
<organism evidence="5 6">
    <name type="scientific">Clathrospora elynae</name>
    <dbReference type="NCBI Taxonomy" id="706981"/>
    <lineage>
        <taxon>Eukaryota</taxon>
        <taxon>Fungi</taxon>
        <taxon>Dikarya</taxon>
        <taxon>Ascomycota</taxon>
        <taxon>Pezizomycotina</taxon>
        <taxon>Dothideomycetes</taxon>
        <taxon>Pleosporomycetidae</taxon>
        <taxon>Pleosporales</taxon>
        <taxon>Diademaceae</taxon>
        <taxon>Clathrospora</taxon>
    </lineage>
</organism>
<dbReference type="PANTHER" id="PTHR21646">
    <property type="entry name" value="UBIQUITIN CARBOXYL-TERMINAL HYDROLASE"/>
    <property type="match status" value="1"/>
</dbReference>
<comment type="similarity">
    <text evidence="1">Belongs to the peptidase C19 family.</text>
</comment>
<dbReference type="InterPro" id="IPR036873">
    <property type="entry name" value="Rhodanese-like_dom_sf"/>
</dbReference>
<dbReference type="Pfam" id="PF00443">
    <property type="entry name" value="UCH"/>
    <property type="match status" value="1"/>
</dbReference>
<dbReference type="PROSITE" id="PS50235">
    <property type="entry name" value="USP_3"/>
    <property type="match status" value="1"/>
</dbReference>
<feature type="domain" description="Rhodanese" evidence="3">
    <location>
        <begin position="389"/>
        <end position="519"/>
    </location>
</feature>
<gene>
    <name evidence="5" type="ORF">EJ02DRAFT_386428</name>
</gene>
<dbReference type="CDD" id="cd02674">
    <property type="entry name" value="Peptidase_C19R"/>
    <property type="match status" value="1"/>
</dbReference>
<feature type="compositionally biased region" description="Pro residues" evidence="2">
    <location>
        <begin position="273"/>
        <end position="287"/>
    </location>
</feature>
<feature type="region of interest" description="Disordered" evidence="2">
    <location>
        <begin position="575"/>
        <end position="600"/>
    </location>
</feature>
<feature type="compositionally biased region" description="Polar residues" evidence="2">
    <location>
        <begin position="662"/>
        <end position="673"/>
    </location>
</feature>
<accession>A0A6A5SAM7</accession>
<dbReference type="SUPFAM" id="SSF54001">
    <property type="entry name" value="Cysteine proteinases"/>
    <property type="match status" value="1"/>
</dbReference>
<protein>
    <submittedName>
        <fullName evidence="5">Cysteine proteinase</fullName>
    </submittedName>
</protein>
<evidence type="ECO:0000256" key="1">
    <source>
        <dbReference type="ARBA" id="ARBA00009085"/>
    </source>
</evidence>
<dbReference type="InterPro" id="IPR038765">
    <property type="entry name" value="Papain-like_cys_pep_sf"/>
</dbReference>
<keyword evidence="6" id="KW-1185">Reference proteome</keyword>
<dbReference type="PROSITE" id="PS50206">
    <property type="entry name" value="RHODANESE_3"/>
    <property type="match status" value="1"/>
</dbReference>
<dbReference type="EMBL" id="ML976159">
    <property type="protein sequence ID" value="KAF1936983.1"/>
    <property type="molecule type" value="Genomic_DNA"/>
</dbReference>
<dbReference type="InterPro" id="IPR028889">
    <property type="entry name" value="USP"/>
</dbReference>
<feature type="region of interest" description="Disordered" evidence="2">
    <location>
        <begin position="636"/>
        <end position="673"/>
    </location>
</feature>
<dbReference type="AlphaFoldDB" id="A0A6A5SAM7"/>
<dbReference type="InterPro" id="IPR050185">
    <property type="entry name" value="Ub_carboxyl-term_hydrolase"/>
</dbReference>
<evidence type="ECO:0000259" key="4">
    <source>
        <dbReference type="PROSITE" id="PS50235"/>
    </source>
</evidence>
<proteinExistence type="inferred from homology"/>
<reference evidence="5" key="1">
    <citation type="journal article" date="2020" name="Stud. Mycol.">
        <title>101 Dothideomycetes genomes: a test case for predicting lifestyles and emergence of pathogens.</title>
        <authorList>
            <person name="Haridas S."/>
            <person name="Albert R."/>
            <person name="Binder M."/>
            <person name="Bloem J."/>
            <person name="Labutti K."/>
            <person name="Salamov A."/>
            <person name="Andreopoulos B."/>
            <person name="Baker S."/>
            <person name="Barry K."/>
            <person name="Bills G."/>
            <person name="Bluhm B."/>
            <person name="Cannon C."/>
            <person name="Castanera R."/>
            <person name="Culley D."/>
            <person name="Daum C."/>
            <person name="Ezra D."/>
            <person name="Gonzalez J."/>
            <person name="Henrissat B."/>
            <person name="Kuo A."/>
            <person name="Liang C."/>
            <person name="Lipzen A."/>
            <person name="Lutzoni F."/>
            <person name="Magnuson J."/>
            <person name="Mondo S."/>
            <person name="Nolan M."/>
            <person name="Ohm R."/>
            <person name="Pangilinan J."/>
            <person name="Park H.-J."/>
            <person name="Ramirez L."/>
            <person name="Alfaro M."/>
            <person name="Sun H."/>
            <person name="Tritt A."/>
            <person name="Yoshinaga Y."/>
            <person name="Zwiers L.-H."/>
            <person name="Turgeon B."/>
            <person name="Goodwin S."/>
            <person name="Spatafora J."/>
            <person name="Crous P."/>
            <person name="Grigoriev I."/>
        </authorList>
    </citation>
    <scope>NUCLEOTIDE SEQUENCE</scope>
    <source>
        <strain evidence="5">CBS 161.51</strain>
    </source>
</reference>
<dbReference type="Proteomes" id="UP000800038">
    <property type="component" value="Unassembled WGS sequence"/>
</dbReference>
<sequence>MNGYTNGAHGVGADGWRSSDVAGDARGSTGSCPPIAEVVALASETVESLRRHSLKHLLDQGRNHFRSAQIYLDSRSPAGAYWEYLVAYQIVVDLIPLHYDYYDKIDGSRSQMHRDFKDLLKEIKSSEERFVRVKDIIKNDNLRNGVHRRTISSLSATPPDSRNGSALLGRDDELMLPDVPITVPSDRASPATDPPRRKPAVLPKPQSLHGRAVHQSVSSINGMNDLAQRFANLRGTATSSDTTSTRSSQDLSVKMPSPADYQSSGRPLGPRNMPLPPLTMPPPPPRLPLNTQLAASLPKPPSPTYSPARNISGTINPPRSTPRSMNGTGGRSNSLAASSISSHAPNANGTPGSYFPAQHSVREPAGRARAVSKSVELEIDASMLYDYFRMYNVLLIDVRDRAEFDAGHVYGRNIICIEPLTLRDGDSAEQLLDRLVISPDEEQVMFDKRNEYDVVVYYDESTMNIDFLHDPNRSDSEIALKRLFDTLHEFNADKPLKRPPVLLKGGVDAWIDLVGQSALRTSATAGLVAGGPTRARAIRRSPAASHLAKNSVQRRRRREYVPMDQEEQQKWLEEARKGRTAVEVPPVSGEEDEEEPTSPFYRSTEEFLRRYPDVEAEQSMMYPSKFQSTNQYVAPAIPLAPSRPPPSVPRVSYSGVHERQDSQQSRNSQPPMYLSQLRSSSVRLHKTGLLNFGVTCYMNSVVQCLSGHLLLSDLFLTQRYQRDLQRDNWKGTKGILPEAYATLLSNLYKGDVSSVRPSTFRRICGHFNSQWGVDEQQDAKEFLEFVLDYMHEDMNVTWNKPPLKPLTDREELQREQFPRQYAARIEWERYQHRDMSMIGGMFAGQHASQLTCQTCGITSTTYEAFWSISVEIPREGQGDVRDCLQSYCAPERLSGDEVWRCPRCKKDREAVKKITITRAPDTLVIHFKRFSASRTESARKVRTPVHFPLQSLDMAPYVEPPMTAEQEMYVAQHAHDGPAQLAVVKSDPSMNGPYVYNAYAVIWHIGATLGSGHYQAFVKDKSRGCWRSFNDDKITDFDPGNLAPPTRLQNEKAYIVFYERERVAGGVL</sequence>